<reference evidence="1" key="1">
    <citation type="submission" date="2013-08" db="EMBL/GenBank/DDBJ databases">
        <authorList>
            <person name="Mendez C."/>
            <person name="Richter M."/>
            <person name="Ferrer M."/>
            <person name="Sanchez J."/>
        </authorList>
    </citation>
    <scope>NUCLEOTIDE SEQUENCE</scope>
</reference>
<dbReference type="EMBL" id="AUZX01013613">
    <property type="protein sequence ID" value="EQD35112.1"/>
    <property type="molecule type" value="Genomic_DNA"/>
</dbReference>
<organism evidence="1">
    <name type="scientific">mine drainage metagenome</name>
    <dbReference type="NCBI Taxonomy" id="410659"/>
    <lineage>
        <taxon>unclassified sequences</taxon>
        <taxon>metagenomes</taxon>
        <taxon>ecological metagenomes</taxon>
    </lineage>
</organism>
<reference evidence="1" key="2">
    <citation type="journal article" date="2014" name="ISME J.">
        <title>Microbial stratification in low pH oxic and suboxic macroscopic growths along an acid mine drainage.</title>
        <authorList>
            <person name="Mendez-Garcia C."/>
            <person name="Mesa V."/>
            <person name="Sprenger R.R."/>
            <person name="Richter M."/>
            <person name="Diez M.S."/>
            <person name="Solano J."/>
            <person name="Bargiela R."/>
            <person name="Golyshina O.V."/>
            <person name="Manteca A."/>
            <person name="Ramos J.L."/>
            <person name="Gallego J.R."/>
            <person name="Llorente I."/>
            <person name="Martins Dos Santos V.A."/>
            <person name="Jensen O.N."/>
            <person name="Pelaez A.I."/>
            <person name="Sanchez J."/>
            <person name="Ferrer M."/>
        </authorList>
    </citation>
    <scope>NUCLEOTIDE SEQUENCE</scope>
</reference>
<evidence type="ECO:0000313" key="1">
    <source>
        <dbReference type="EMBL" id="EQD35112.1"/>
    </source>
</evidence>
<comment type="caution">
    <text evidence="1">The sequence shown here is derived from an EMBL/GenBank/DDBJ whole genome shotgun (WGS) entry which is preliminary data.</text>
</comment>
<dbReference type="AlphaFoldDB" id="T0YTF2"/>
<protein>
    <recommendedName>
        <fullName evidence="2">PD-(D/E)XK endonuclease-like domain-containing protein</fullName>
    </recommendedName>
</protein>
<proteinExistence type="predicted"/>
<evidence type="ECO:0008006" key="2">
    <source>
        <dbReference type="Google" id="ProtNLM"/>
    </source>
</evidence>
<feature type="non-terminal residue" evidence="1">
    <location>
        <position position="129"/>
    </location>
</feature>
<name>T0YTF2_9ZZZZ</name>
<gene>
    <name evidence="1" type="ORF">B1A_18450</name>
</gene>
<sequence>MSATTKPLTDRASWGGRNDAKLVLSPAAVKKVARTTLSPSTAEAMSGCSARWVIERLIPRTVDPFGPAELGTAAHFVFETVFGLPAQERTTETAMRIISTLQHSGGEIAVPSDPNDIDRWHGQVSKLVT</sequence>
<accession>T0YTF2</accession>